<evidence type="ECO:0000256" key="2">
    <source>
        <dbReference type="SAM" id="Phobius"/>
    </source>
</evidence>
<keyword evidence="4" id="KW-1185">Reference proteome</keyword>
<keyword evidence="2" id="KW-1133">Transmembrane helix</keyword>
<gene>
    <name evidence="3" type="ORF">NLJ89_g7980</name>
</gene>
<dbReference type="OrthoDB" id="3354157at2759"/>
<feature type="transmembrane region" description="Helical" evidence="2">
    <location>
        <begin position="101"/>
        <end position="129"/>
    </location>
</feature>
<evidence type="ECO:0000313" key="3">
    <source>
        <dbReference type="EMBL" id="KAJ3504347.1"/>
    </source>
</evidence>
<feature type="region of interest" description="Disordered" evidence="1">
    <location>
        <begin position="213"/>
        <end position="242"/>
    </location>
</feature>
<feature type="transmembrane region" description="Helical" evidence="2">
    <location>
        <begin position="155"/>
        <end position="175"/>
    </location>
</feature>
<protein>
    <submittedName>
        <fullName evidence="3">Uncharacterized protein</fullName>
    </submittedName>
</protein>
<feature type="compositionally biased region" description="Polar residues" evidence="1">
    <location>
        <begin position="213"/>
        <end position="233"/>
    </location>
</feature>
<proteinExistence type="predicted"/>
<keyword evidence="2" id="KW-0472">Membrane</keyword>
<organism evidence="3 4">
    <name type="scientific">Agrocybe chaxingu</name>
    <dbReference type="NCBI Taxonomy" id="84603"/>
    <lineage>
        <taxon>Eukaryota</taxon>
        <taxon>Fungi</taxon>
        <taxon>Dikarya</taxon>
        <taxon>Basidiomycota</taxon>
        <taxon>Agaricomycotina</taxon>
        <taxon>Agaricomycetes</taxon>
        <taxon>Agaricomycetidae</taxon>
        <taxon>Agaricales</taxon>
        <taxon>Agaricineae</taxon>
        <taxon>Strophariaceae</taxon>
        <taxon>Agrocybe</taxon>
    </lineage>
</organism>
<comment type="caution">
    <text evidence="3">The sequence shown here is derived from an EMBL/GenBank/DDBJ whole genome shotgun (WGS) entry which is preliminary data.</text>
</comment>
<accession>A0A9W8JVM0</accession>
<name>A0A9W8JVM0_9AGAR</name>
<dbReference type="Proteomes" id="UP001148786">
    <property type="component" value="Unassembled WGS sequence"/>
</dbReference>
<dbReference type="AlphaFoldDB" id="A0A9W8JVM0"/>
<evidence type="ECO:0000256" key="1">
    <source>
        <dbReference type="SAM" id="MobiDB-lite"/>
    </source>
</evidence>
<evidence type="ECO:0000313" key="4">
    <source>
        <dbReference type="Proteomes" id="UP001148786"/>
    </source>
</evidence>
<reference evidence="3" key="1">
    <citation type="submission" date="2022-07" db="EMBL/GenBank/DDBJ databases">
        <title>Genome Sequence of Agrocybe chaxingu.</title>
        <authorList>
            <person name="Buettner E."/>
        </authorList>
    </citation>
    <scope>NUCLEOTIDE SEQUENCE</scope>
    <source>
        <strain evidence="3">MP-N11</strain>
    </source>
</reference>
<feature type="transmembrane region" description="Helical" evidence="2">
    <location>
        <begin position="57"/>
        <end position="81"/>
    </location>
</feature>
<dbReference type="EMBL" id="JANKHO010001021">
    <property type="protein sequence ID" value="KAJ3504347.1"/>
    <property type="molecule type" value="Genomic_DNA"/>
</dbReference>
<sequence length="242" mass="27745">MHPLLGFRIIDLRIVWGWQFCKKYILAYLSFDLIETVFTQCTLILCTHALYRKTPLLIFLLSLCVATIALDIASLAKFIPGCEIATFLNDWNMRGCVMLCWSYTFMIFITLTWIPLFLLEILTTVLTIWKSYKSLSPYSLPWAKRLLWALMRDRFIYFCAIIAITVLYFLATWGYSAGITPSISHYLVIALQKGVQPALCSRLLLGLRRPLNTESTTEHGSPSSPIAFASQTTKQEETLHPR</sequence>
<keyword evidence="2" id="KW-0812">Transmembrane</keyword>